<keyword evidence="2" id="KW-0662">Pyridine nucleotide biosynthesis</keyword>
<reference evidence="9 10" key="1">
    <citation type="submission" date="2024-09" db="EMBL/GenBank/DDBJ databases">
        <authorList>
            <person name="Sun Q."/>
            <person name="Mori K."/>
        </authorList>
    </citation>
    <scope>NUCLEOTIDE SEQUENCE [LARGE SCALE GENOMIC DNA]</scope>
    <source>
        <strain evidence="9 10">NCAIM B.02336</strain>
    </source>
</reference>
<evidence type="ECO:0000256" key="5">
    <source>
        <dbReference type="ARBA" id="ARBA00037900"/>
    </source>
</evidence>
<evidence type="ECO:0000256" key="1">
    <source>
        <dbReference type="ARBA" id="ARBA00006336"/>
    </source>
</evidence>
<dbReference type="InterPro" id="IPR036380">
    <property type="entry name" value="Isochorismatase-like_sf"/>
</dbReference>
<accession>A0ABV6PNV5</accession>
<gene>
    <name evidence="9" type="primary">pncA</name>
    <name evidence="9" type="ORF">ACFFGG_00740</name>
</gene>
<dbReference type="CDD" id="cd01011">
    <property type="entry name" value="nicotinamidase"/>
    <property type="match status" value="1"/>
</dbReference>
<name>A0ABV6PNV5_9BURK</name>
<evidence type="ECO:0000313" key="10">
    <source>
        <dbReference type="Proteomes" id="UP001589834"/>
    </source>
</evidence>
<dbReference type="Proteomes" id="UP001589834">
    <property type="component" value="Unassembled WGS sequence"/>
</dbReference>
<evidence type="ECO:0000256" key="7">
    <source>
        <dbReference type="ARBA" id="ARBA00043224"/>
    </source>
</evidence>
<evidence type="ECO:0000256" key="3">
    <source>
        <dbReference type="ARBA" id="ARBA00022723"/>
    </source>
</evidence>
<evidence type="ECO:0000259" key="8">
    <source>
        <dbReference type="Pfam" id="PF00857"/>
    </source>
</evidence>
<dbReference type="PANTHER" id="PTHR11080">
    <property type="entry name" value="PYRAZINAMIDASE/NICOTINAMIDASE"/>
    <property type="match status" value="1"/>
</dbReference>
<evidence type="ECO:0000256" key="2">
    <source>
        <dbReference type="ARBA" id="ARBA00022642"/>
    </source>
</evidence>
<evidence type="ECO:0000313" key="9">
    <source>
        <dbReference type="EMBL" id="MFC0591072.1"/>
    </source>
</evidence>
<evidence type="ECO:0000256" key="4">
    <source>
        <dbReference type="ARBA" id="ARBA00022801"/>
    </source>
</evidence>
<sequence length="205" mass="22259">MNNSTALLIVDAQYGFMPGGGLPVAGGHAIVPVVNRVAPRFANVVLTQDWHPRDHVSFAANHPGRQPFETISLPYGEQVLWPVHCVQGTRDAALHEGLRVDHAQLIVRKGYQRDIDSYSAFVEADRRTTTGLAAWLQARGITRLWLCGLATDYCVAWSALDARAAGFEVTVIEDACRAIDLNGSLAQAWADMAAAGVRRVDSAQI</sequence>
<comment type="similarity">
    <text evidence="1">Belongs to the isochorismatase family.</text>
</comment>
<organism evidence="9 10">
    <name type="scientific">Ottowia pentelensis</name>
    <dbReference type="NCBI Taxonomy" id="511108"/>
    <lineage>
        <taxon>Bacteria</taxon>
        <taxon>Pseudomonadati</taxon>
        <taxon>Pseudomonadota</taxon>
        <taxon>Betaproteobacteria</taxon>
        <taxon>Burkholderiales</taxon>
        <taxon>Comamonadaceae</taxon>
        <taxon>Ottowia</taxon>
    </lineage>
</organism>
<feature type="domain" description="Isochorismatase-like" evidence="8">
    <location>
        <begin position="5"/>
        <end position="203"/>
    </location>
</feature>
<dbReference type="SUPFAM" id="SSF52499">
    <property type="entry name" value="Isochorismatase-like hydrolases"/>
    <property type="match status" value="1"/>
</dbReference>
<dbReference type="InterPro" id="IPR000868">
    <property type="entry name" value="Isochorismatase-like_dom"/>
</dbReference>
<dbReference type="NCBIfam" id="NF008623">
    <property type="entry name" value="PRK11609.1"/>
    <property type="match status" value="1"/>
</dbReference>
<dbReference type="EMBL" id="JBHLTN010000002">
    <property type="protein sequence ID" value="MFC0591072.1"/>
    <property type="molecule type" value="Genomic_DNA"/>
</dbReference>
<dbReference type="Gene3D" id="3.40.50.850">
    <property type="entry name" value="Isochorismatase-like"/>
    <property type="match status" value="1"/>
</dbReference>
<dbReference type="RefSeq" id="WP_377478695.1">
    <property type="nucleotide sequence ID" value="NZ_JBHLTN010000002.1"/>
</dbReference>
<comment type="caution">
    <text evidence="9">The sequence shown here is derived from an EMBL/GenBank/DDBJ whole genome shotgun (WGS) entry which is preliminary data.</text>
</comment>
<keyword evidence="3" id="KW-0479">Metal-binding</keyword>
<evidence type="ECO:0000256" key="6">
    <source>
        <dbReference type="ARBA" id="ARBA00039017"/>
    </source>
</evidence>
<keyword evidence="10" id="KW-1185">Reference proteome</keyword>
<protein>
    <recommendedName>
        <fullName evidence="6">nicotinamidase</fullName>
        <ecNumber evidence="6">3.5.1.19</ecNumber>
    </recommendedName>
    <alternativeName>
        <fullName evidence="7">Nicotinamide deamidase</fullName>
    </alternativeName>
</protein>
<comment type="pathway">
    <text evidence="5">Cofactor biosynthesis; nicotinate biosynthesis; nicotinate from nicotinamide: step 1/1.</text>
</comment>
<dbReference type="GO" id="GO:0008936">
    <property type="term" value="F:nicotinamidase activity"/>
    <property type="evidence" value="ECO:0007669"/>
    <property type="project" value="UniProtKB-EC"/>
</dbReference>
<keyword evidence="4 9" id="KW-0378">Hydrolase</keyword>
<proteinExistence type="inferred from homology"/>
<dbReference type="Pfam" id="PF00857">
    <property type="entry name" value="Isochorismatase"/>
    <property type="match status" value="1"/>
</dbReference>
<dbReference type="PANTHER" id="PTHR11080:SF2">
    <property type="entry name" value="LD05707P"/>
    <property type="match status" value="1"/>
</dbReference>
<dbReference type="EC" id="3.5.1.19" evidence="6"/>
<dbReference type="InterPro" id="IPR052347">
    <property type="entry name" value="Isochorismatase_Nicotinamidase"/>
</dbReference>